<dbReference type="Proteomes" id="UP000571018">
    <property type="component" value="Unassembled WGS sequence"/>
</dbReference>
<comment type="caution">
    <text evidence="1">The sequence shown here is derived from an EMBL/GenBank/DDBJ whole genome shotgun (WGS) entry which is preliminary data.</text>
</comment>
<name>A0A839A604_9LACT</name>
<proteinExistence type="predicted"/>
<sequence length="243" mass="28831">MAKKLKEYYDLVYIEFLSDKIIEVYPEFNKEKFKGLSYPEINSLEFGDRQTLLANNLNLVMELPYSKVLSIFSKVLGPELEDNSGTFSQGYWLWPIGKYVELFGANYFKETTNFTKELTKCFTAEYCMRPILKKYPIETLNLLEEWSRDTNLRVRRLASECVRIRLPWAKKIDVGLTYFEEFYKILDNLKNDPDKYIQKSVANNLNDLYKESPDKFAIVIQRWKKNPSDECQWIMKHGSRNVQ</sequence>
<protein>
    <submittedName>
        <fullName evidence="1">DNA alkylation repair protein</fullName>
    </submittedName>
</protein>
<dbReference type="InterPro" id="IPR014825">
    <property type="entry name" value="DNA_alkylation"/>
</dbReference>
<dbReference type="SUPFAM" id="SSF48371">
    <property type="entry name" value="ARM repeat"/>
    <property type="match status" value="1"/>
</dbReference>
<accession>A0A839A604</accession>
<dbReference type="Gene3D" id="1.25.40.290">
    <property type="entry name" value="ARM repeat domains"/>
    <property type="match status" value="1"/>
</dbReference>
<dbReference type="InterPro" id="IPR016024">
    <property type="entry name" value="ARM-type_fold"/>
</dbReference>
<organism evidence="1 2">
    <name type="scientific">Ruoffia halotolerans</name>
    <dbReference type="NCBI Taxonomy" id="2748684"/>
    <lineage>
        <taxon>Bacteria</taxon>
        <taxon>Bacillati</taxon>
        <taxon>Bacillota</taxon>
        <taxon>Bacilli</taxon>
        <taxon>Lactobacillales</taxon>
        <taxon>Aerococcaceae</taxon>
        <taxon>Ruoffia</taxon>
    </lineage>
</organism>
<evidence type="ECO:0000313" key="2">
    <source>
        <dbReference type="Proteomes" id="UP000571018"/>
    </source>
</evidence>
<reference evidence="1 2" key="1">
    <citation type="submission" date="2020-06" db="EMBL/GenBank/DDBJ databases">
        <title>Reclassification of Facklamia ignava, Facklamia soureckii and Facklami tabacinasalis as Falseniella iganva gen. nov., comb. nov., Hutsoniella ignava gen. nov., comb. nov., and Ruoffia tabacinasalis gen. nov., comb. nov and description of Ruoffia haltotolerans sp. nov., isolated from hypersaline Inland Sea of Qatar.</title>
        <authorList>
            <person name="Fotedar R."/>
            <person name="Sankaranarayanan K."/>
            <person name="Lawson P."/>
            <person name="Caldwell M."/>
            <person name="Zeyara A."/>
            <person name="Al Malki A."/>
            <person name="Ali M."/>
        </authorList>
    </citation>
    <scope>NUCLEOTIDE SEQUENCE [LARGE SCALE GENOMIC DNA]</scope>
    <source>
        <strain evidence="1 2">INB8</strain>
    </source>
</reference>
<dbReference type="RefSeq" id="WP_218930975.1">
    <property type="nucleotide sequence ID" value="NZ_JACAOA010000011.1"/>
</dbReference>
<dbReference type="Pfam" id="PF08713">
    <property type="entry name" value="DNA_alkylation"/>
    <property type="match status" value="1"/>
</dbReference>
<dbReference type="AlphaFoldDB" id="A0A839A604"/>
<evidence type="ECO:0000313" key="1">
    <source>
        <dbReference type="EMBL" id="MBA5729274.1"/>
    </source>
</evidence>
<gene>
    <name evidence="1" type="ORF">HW423_05695</name>
</gene>
<keyword evidence="2" id="KW-1185">Reference proteome</keyword>
<dbReference type="EMBL" id="JACAOA010000011">
    <property type="protein sequence ID" value="MBA5729274.1"/>
    <property type="molecule type" value="Genomic_DNA"/>
</dbReference>